<dbReference type="Pfam" id="PF24973">
    <property type="entry name" value="EGF_LMN_ATRN"/>
    <property type="match status" value="3"/>
</dbReference>
<dbReference type="InterPro" id="IPR000742">
    <property type="entry name" value="EGF"/>
</dbReference>
<evidence type="ECO:0008006" key="22">
    <source>
        <dbReference type="Google" id="ProtNLM"/>
    </source>
</evidence>
<dbReference type="PROSITE" id="PS51116">
    <property type="entry name" value="LAMININ_IVB"/>
    <property type="match status" value="2"/>
</dbReference>
<feature type="domain" description="Laminin EGF-like" evidence="17">
    <location>
        <begin position="2546"/>
        <end position="2591"/>
    </location>
</feature>
<name>A0AAE0UX59_9TELE</name>
<dbReference type="Pfam" id="PF21199">
    <property type="entry name" value="LAMININ_IV_B"/>
    <property type="match status" value="2"/>
</dbReference>
<feature type="disulfide bond" evidence="13">
    <location>
        <begin position="487"/>
        <end position="501"/>
    </location>
</feature>
<keyword evidence="7" id="KW-0084">Basement membrane</keyword>
<feature type="domain" description="Laminin N-terminal" evidence="19">
    <location>
        <begin position="1757"/>
        <end position="1996"/>
    </location>
</feature>
<keyword evidence="9 14" id="KW-0175">Coiled coil</keyword>
<gene>
    <name evidence="20" type="ORF">QTP70_017735</name>
</gene>
<dbReference type="PROSITE" id="PS50027">
    <property type="entry name" value="EGF_LAM_2"/>
    <property type="match status" value="19"/>
</dbReference>
<feature type="disulfide bond" evidence="13">
    <location>
        <begin position="423"/>
        <end position="432"/>
    </location>
</feature>
<feature type="disulfide bond" evidence="13">
    <location>
        <begin position="1027"/>
        <end position="1036"/>
    </location>
</feature>
<feature type="disulfide bond" evidence="13">
    <location>
        <begin position="2166"/>
        <end position="2180"/>
    </location>
</feature>
<evidence type="ECO:0000313" key="21">
    <source>
        <dbReference type="Proteomes" id="UP001274896"/>
    </source>
</evidence>
<dbReference type="FunFam" id="2.10.25.10:FF:000074">
    <property type="entry name" value="Laminin subunit alpha"/>
    <property type="match status" value="1"/>
</dbReference>
<feature type="domain" description="Laminin EGF-like" evidence="17">
    <location>
        <begin position="2498"/>
        <end position="2545"/>
    </location>
</feature>
<feature type="disulfide bond" evidence="13">
    <location>
        <begin position="2858"/>
        <end position="2870"/>
    </location>
</feature>
<evidence type="ECO:0000259" key="17">
    <source>
        <dbReference type="PROSITE" id="PS50027"/>
    </source>
</evidence>
<feature type="disulfide bond" evidence="13">
    <location>
        <begin position="475"/>
        <end position="484"/>
    </location>
</feature>
<keyword evidence="3" id="KW-0272">Extracellular matrix</keyword>
<evidence type="ECO:0000256" key="6">
    <source>
        <dbReference type="ARBA" id="ARBA00022737"/>
    </source>
</evidence>
<feature type="domain" description="Laminin EGF-like" evidence="17">
    <location>
        <begin position="2858"/>
        <end position="2904"/>
    </location>
</feature>
<comment type="caution">
    <text evidence="20">The sequence shown here is derived from an EMBL/GenBank/DDBJ whole genome shotgun (WGS) entry which is preliminary data.</text>
</comment>
<feature type="domain" description="Laminin EGF-like" evidence="17">
    <location>
        <begin position="1112"/>
        <end position="1159"/>
    </location>
</feature>
<dbReference type="EMBL" id="JAUCMX010000013">
    <property type="protein sequence ID" value="KAK3526179.1"/>
    <property type="molecule type" value="Genomic_DNA"/>
</dbReference>
<keyword evidence="21" id="KW-1185">Reference proteome</keyword>
<feature type="signal peptide" evidence="16">
    <location>
        <begin position="1"/>
        <end position="25"/>
    </location>
</feature>
<evidence type="ECO:0000256" key="12">
    <source>
        <dbReference type="ARBA" id="ARBA00023292"/>
    </source>
</evidence>
<feature type="disulfide bond" evidence="13">
    <location>
        <begin position="2831"/>
        <end position="2840"/>
    </location>
</feature>
<dbReference type="PANTHER" id="PTHR10574">
    <property type="entry name" value="NETRIN/LAMININ-RELATED"/>
    <property type="match status" value="1"/>
</dbReference>
<dbReference type="Proteomes" id="UP001274896">
    <property type="component" value="Unassembled WGS sequence"/>
</dbReference>
<feature type="disulfide bond" evidence="13">
    <location>
        <begin position="2206"/>
        <end position="2215"/>
    </location>
</feature>
<sequence length="3512" mass="389559">MIFTAKATMWMSAVLLFFMVEPAHLQEECEGSSCHPTLGDLMVGRAAHLSASSSCGLNRPQKYCILGYLEDDQKCFTCDSRSPYNRYNNRNSHRIENIITTFEPERKMKWWQSENGVHQVSIQLDLETMFQFSHLVMTFKSFRPAAMLVERSKDFGRTWKVLRYFSVDCARDFPRISAGPAETIDDLICDSRYSGAEPSTDGEVVLKALDPHFHIENPFDPTIQELITMTNLRVNFTRLLTLGDDLLGRKRRNPQEKYYYALYEMVVRGSCFCNGHASQCMPVYNTRGDIFNEPGMVHGQCVCQHNTMGSNCEKCQDFYNDAPWRPAGSTDPHVCRKCNCNGHSEQCHFDLQRYISTGQVSGGVCDDCRSNRMGAQCELCRPHYYKDPLHSLNDPNACIPCDCNSAGSLDGGLCDPVSGQCVCKQNVEGEHCDRCKIGFYRLSQEVPGGCQRCICNFLGTISTSPCDQNTGQCICDHFAHGPECDQCVPGYWGLGNTVYGCQPCDCDIGGAFTTLCTSDNGQCQCRANMVGPRCSEPAPGYFLAALDFYLYEAEKATPLGTKCSVGPNTPTVPPLYPTTTRPSRYCPPGTIVREPTPQPYYRPKPTLPRPYDPDPPVYENSWPPVAYQTLPTAVTLPNCADYFRSRGYDVEFRDGRFVVVKRESRRKRRQGQSTIPLQAGYLHQVILRPHTPDEPITWTGPGVVRVQDGAGLRFIVTNIPLTLNYHLVVRYESQPTDDWTAVVKIVPLGSLDENCPFDPSEKTFVLPSTSRTAILDPSVCLSSGVRYYVDITFENPDPYCSSHILIDSMGLIPKMESLPDFCSGASLAQYQQYRCVELGAQAGENTLPEVCEKLVASMSAYIHNGAISCRCNPEGSFSSSCSKLTGQCECKPNVVGRCCDTCAPLTYGFGQNGCSRGIQLGPHCERCDEGYIGNPVLRETCQPCTCPDVKGSGRFFAHSCRKDPNSLTLTCQCRTGHQGLHCDRCAPGYYGNLLLPGSRCQECPCNNNIDPNDGEACDALTGTCLRCLRNTFGPQCQTCKPGYYGNALLQDCRECSCDQQGTDMTKCPLGSPCICDEVSGQCPCRRGVVGIRCDRCEDGYWNLNGQSGCQPCNCHTGHSSSNLCDKVTGQCPCETGYGGKQCQECAANHFGNADIQCISCDCDMQGSVYPGCDADTGECLCRPGVTGNFCEKCAPGYDPVFPTCEPCHPCYHLWEENVTDISKAMENMQSLISKYEGNLLPSDKRHQEKIQRLNETFKSLVSMLGSDQFDLESLQNFLNRIRNLTETTDPNTIIIDPSKLLETEIDNIYHEFKKLLDDLHKKTKDAQKTDLKELNDKLGQIRKLHTDILKDEERVKKARNEIETSKQTRQETKKELSRCQLRPLDILEKKVKGLSVTKLNEEICGAPGDAECEKAVCGGALCGKCGGPSCTGSLPIALNATDTAKKIKAGIQSLLQNLTEAETKIKGIKNMNKDVKTTAQNMMNQIIKSKSKFEKAKNDTKKLIESVREYLRADTMEPEDIDKVASAVLAINLPSSPDEIKRMIQDIQKMMENFTHITEDLKDLEDQAKLARDLKNKADEILNRTKETDVSDIEQTLTDTSQLHDKIKQKLNEAEDNKNITAALLDQSDTKLMNAEEILSMPLTTRLQKEIEALKNKTDMNRAQALEAKTVADAALSNVTDANKDLEEIEEKLKKLKNNTQGLNDTITEHLKNITMEAENMAKDVEAKMKRIEADILGTGLGAWSLAEVPELGDVCREGSCYPATGDLLIGRAHQLSATSTCGLEKIEPFCIVSHLQEEKKCFACDSRESYNEGGHTTSHRIENVVTTFAPNRLKTWWQSENGVENVTVQLNLEAEFHFTHLIMTFKTFRPAAMVIERSADYGKTWQVYRYFAYDCESSFPFVSHGPMKKVDDVICDTRYSDIEPSTEGEAIFRVLDPAFRIEDPYSPRIQNMLKITNLRVKFTKLHTLGDNLLDSRIEIKEKYYYAIYDMVVRGNCFCYGHASECAPVDGAGEVVDGMVHGHCMCNHNTMGLNCELCQDFYHDLPWRPAEGRNTNACKRCNCNHHSTSCHFDMAVYQASGNVSGGVCDDCQHNTMGHHCEQCKPFFYQHPERDIRDPNICDSCDCDPIGSLNGGVCDALTDVSLGLIAGQCRCKANVEGERCDQCKQGHYDLTDDPLGCKACACNPLGTIPGGSPCETISGNCYCKRLVMGRNCEQCLPQHWGLSNDLDGCRPCDCDAGGALNNDCSPETGYCQCREHMSGRRCDQVESGFYFIALDHYVYEAEDAKFGPGVTVVQRPYPQDRNPTWTGIGFVNVPEGAYLEFSIDNIPFSMEYDILIRYEPQLPEQWEEVLMTVIRPRIITADSRCANTMPDDDNQMVSLPPGSRYVVLPRPVCFEEGLNYTVRLSLPRYSTSSDIQSPYTLIDSLVLMPHCKNLDIFSGSGSEGGDLVTNSAWDTFQRYRCLENSRSVVKTPMPDVCKNFIFSVSALLHQGAKACACDPQGSLSTVCDPHGGQCQCRPNVVGRNCDKCAPSTFLFGPQGCRACECDPQGSVHSFCHEATGQCECIPGAYGRQCDRCLPRHWGFPNCRPCTCNGHAEQCDPQTGQCLDCRDHTTGHSCERCLHGYYGDPVLGSGEHCRPCMCPDGPESSRQFAGACYKSNDLQQVYCICNQGYKGARCDECAPGYYGNPHEAGGECRPCQCSNNIDMMDPGSCDARSGACLKCLYHTEGESCSQCKLGYYGDALTQDCRRCVCNHLGTRQETCPSVGECHCDQNNGQCQCLPNVVGQHCDLCAPDTWNMASGRGCEACDCDPNHSSSSACNEISGQCMCKPGFGGRTCRECRELFWGNPEIKCHACDCDPRGIAEQQCNKATGHCVCVEGVSGPRCDACARGYFGEFPQCERCHQCFAEWDVIIGDLTNQTHRLVQKVNTIKSNGITGPYQDTINNMERSANSIRELLAQNPATQPLTEIQSLLEQATSLMADMNEKLNQTEDLLSEISNNSMDSKLETLSEEAQKLQHTVKDLQGQVEFMKNSDVRGALDSMRKYMQESEAAEARVNASVSDPGSPVEQSTSLRNNTESMMNETKEEFQRKQDEHTKALDNLAGQLETLDLSELTEKTCGSRAGSEACADSPCGGLGCVDAEGNRKCGGEGCNGLTTLAHNAWQKAKDFDKDIISAMEEVDKLSKMVSEAKVKADEAKLNAQEVLQKTNKTKQRVDDSNEELRRLIKQIRDFLTQEGADLESIEAVANEVLQMQMPTTPAQLQNLTADIRERVASLSDVADILNQSSADIERAESLLEQARKARKEASDVKSTADLVKEALDRAEKAQTAVTEALKQATSGIKGTQDLLVSVESETADSEFKLSNATQRLLQLEKDVALLKEKALNTSTTTETTERDADSVNELAEQIKKDLDTELKDKYGTVEELITQKAHGVADAKKRAEMLQQEAKELLLQASDKLQLLKDLEKSYDENQKTLEDKANQLVDLEMAVKELLQEISQKVTLYSTCLF</sequence>
<keyword evidence="2" id="KW-0964">Secreted</keyword>
<dbReference type="FunFam" id="2.10.25.10:FF:000135">
    <property type="entry name" value="Laminin subunit beta 4"/>
    <property type="match status" value="4"/>
</dbReference>
<feature type="domain" description="Laminin EGF-like" evidence="17">
    <location>
        <begin position="1003"/>
        <end position="1054"/>
    </location>
</feature>
<dbReference type="InterPro" id="IPR050440">
    <property type="entry name" value="Laminin/Netrin_ECM"/>
</dbReference>
<feature type="disulfide bond" evidence="13">
    <location>
        <begin position="1084"/>
        <end position="1093"/>
    </location>
</feature>
<evidence type="ECO:0000256" key="3">
    <source>
        <dbReference type="ARBA" id="ARBA00022530"/>
    </source>
</evidence>
<evidence type="ECO:0000256" key="9">
    <source>
        <dbReference type="ARBA" id="ARBA00023054"/>
    </source>
</evidence>
<feature type="disulfide bond" evidence="13">
    <location>
        <begin position="2879"/>
        <end position="2888"/>
    </location>
</feature>
<feature type="coiled-coil region" evidence="14">
    <location>
        <begin position="1672"/>
        <end position="1735"/>
    </location>
</feature>
<dbReference type="GO" id="GO:0070831">
    <property type="term" value="P:basement membrane assembly"/>
    <property type="evidence" value="ECO:0007669"/>
    <property type="project" value="TreeGrafter"/>
</dbReference>
<feature type="disulfide bond" evidence="13">
    <location>
        <begin position="2782"/>
        <end position="2791"/>
    </location>
</feature>
<feature type="domain" description="Laminin EGF-like" evidence="17">
    <location>
        <begin position="869"/>
        <end position="916"/>
    </location>
</feature>
<feature type="disulfide bond" evidence="13">
    <location>
        <begin position="2519"/>
        <end position="2528"/>
    </location>
</feature>
<evidence type="ECO:0000256" key="11">
    <source>
        <dbReference type="ARBA" id="ARBA00023180"/>
    </source>
</evidence>
<proteinExistence type="predicted"/>
<feature type="disulfide bond" evidence="13">
    <location>
        <begin position="303"/>
        <end position="312"/>
    </location>
</feature>
<evidence type="ECO:0000256" key="4">
    <source>
        <dbReference type="ARBA" id="ARBA00022553"/>
    </source>
</evidence>
<feature type="disulfide bond" evidence="13">
    <location>
        <begin position="2611"/>
        <end position="2620"/>
    </location>
</feature>
<dbReference type="GO" id="GO:0005178">
    <property type="term" value="F:integrin binding"/>
    <property type="evidence" value="ECO:0007669"/>
    <property type="project" value="TreeGrafter"/>
</dbReference>
<feature type="domain" description="Laminin EGF-like" evidence="17">
    <location>
        <begin position="2642"/>
        <end position="2700"/>
    </location>
</feature>
<dbReference type="GO" id="GO:0009888">
    <property type="term" value="P:tissue development"/>
    <property type="evidence" value="ECO:0007669"/>
    <property type="project" value="TreeGrafter"/>
</dbReference>
<dbReference type="SUPFAM" id="SSF58104">
    <property type="entry name" value="Methyl-accepting chemotaxis protein (MCP) signaling domain"/>
    <property type="match status" value="1"/>
</dbReference>
<feature type="disulfide bond" evidence="13">
    <location>
        <begin position="2671"/>
        <end position="2680"/>
    </location>
</feature>
<dbReference type="SUPFAM" id="SSF57196">
    <property type="entry name" value="EGF/Laminin"/>
    <property type="match status" value="24"/>
</dbReference>
<dbReference type="Gene3D" id="2.10.25.10">
    <property type="entry name" value="Laminin"/>
    <property type="match status" value="20"/>
</dbReference>
<feature type="disulfide bond" evidence="13">
    <location>
        <begin position="2500"/>
        <end position="2517"/>
    </location>
</feature>
<dbReference type="GO" id="GO:0034446">
    <property type="term" value="P:substrate adhesion-dependent cell spreading"/>
    <property type="evidence" value="ECO:0007669"/>
    <property type="project" value="TreeGrafter"/>
</dbReference>
<feature type="disulfide bond" evidence="13">
    <location>
        <begin position="1112"/>
        <end position="1124"/>
    </location>
</feature>
<evidence type="ECO:0000256" key="15">
    <source>
        <dbReference type="SAM" id="MobiDB-lite"/>
    </source>
</evidence>
<feature type="disulfide bond" evidence="13">
    <location>
        <begin position="2548"/>
        <end position="2565"/>
    </location>
</feature>
<dbReference type="GO" id="GO:0150043">
    <property type="term" value="F:structural constituent of synapse-associated extracellular matrix"/>
    <property type="evidence" value="ECO:0007669"/>
    <property type="project" value="TreeGrafter"/>
</dbReference>
<feature type="domain" description="Laminin EGF-like" evidence="17">
    <location>
        <begin position="1997"/>
        <end position="2060"/>
    </location>
</feature>
<feature type="domain" description="Laminin EGF-like" evidence="17">
    <location>
        <begin position="338"/>
        <end position="400"/>
    </location>
</feature>
<dbReference type="PANTHER" id="PTHR10574:SF233">
    <property type="entry name" value="LAMININ SUBUNIT BETA-1"/>
    <property type="match status" value="1"/>
</dbReference>
<dbReference type="CDD" id="cd00055">
    <property type="entry name" value="EGF_Lam"/>
    <property type="match status" value="23"/>
</dbReference>
<feature type="domain" description="Laminin N-terminal" evidence="19">
    <location>
        <begin position="30"/>
        <end position="270"/>
    </location>
</feature>
<feature type="disulfide bond" evidence="13">
    <location>
        <begin position="1181"/>
        <end position="1190"/>
    </location>
</feature>
<dbReference type="GO" id="GO:0009887">
    <property type="term" value="P:animal organ morphogenesis"/>
    <property type="evidence" value="ECO:0007669"/>
    <property type="project" value="TreeGrafter"/>
</dbReference>
<dbReference type="Pfam" id="PF00055">
    <property type="entry name" value="Laminin_N"/>
    <property type="match status" value="2"/>
</dbReference>
<feature type="disulfide bond" evidence="13">
    <location>
        <begin position="2154"/>
        <end position="2163"/>
    </location>
</feature>
<dbReference type="FunFam" id="2.10.25.10:FF:000105">
    <property type="entry name" value="laminin subunit gamma-1"/>
    <property type="match status" value="1"/>
</dbReference>
<dbReference type="FunFam" id="2.60.120.260:FF:000010">
    <property type="entry name" value="Laminin subunit beta 1"/>
    <property type="match status" value="2"/>
</dbReference>
<dbReference type="FunFam" id="2.10.25.10:FF:000138">
    <property type="entry name" value="Laminin subunit beta 1"/>
    <property type="match status" value="2"/>
</dbReference>
<dbReference type="Gene3D" id="2.60.120.260">
    <property type="entry name" value="Galactose-binding domain-like"/>
    <property type="match status" value="2"/>
</dbReference>
<feature type="coiled-coil region" evidence="14">
    <location>
        <begin position="1444"/>
        <end position="1471"/>
    </location>
</feature>
<dbReference type="CDD" id="cd22300">
    <property type="entry name" value="cc_LAMB1_C"/>
    <property type="match status" value="1"/>
</dbReference>
<dbReference type="FunFam" id="2.10.25.10:FF:000011">
    <property type="entry name" value="Cadherin EGF LAG seven-pass G-type receptor"/>
    <property type="match status" value="3"/>
</dbReference>
<keyword evidence="6" id="KW-0677">Repeat</keyword>
<dbReference type="PRINTS" id="PR00011">
    <property type="entry name" value="EGFLAMININ"/>
</dbReference>
<feature type="compositionally biased region" description="Polar residues" evidence="15">
    <location>
        <begin position="3061"/>
        <end position="3085"/>
    </location>
</feature>
<dbReference type="FunFam" id="2.10.25.10:FF:000280">
    <property type="entry name" value="Laminin subunit beta 4"/>
    <property type="match status" value="1"/>
</dbReference>
<dbReference type="FunFam" id="2.10.25.10:FF:000130">
    <property type="entry name" value="Laminin subunit beta 1"/>
    <property type="match status" value="2"/>
</dbReference>
<keyword evidence="4" id="KW-0597">Phosphoprotein</keyword>
<feature type="coiled-coil region" evidence="14">
    <location>
        <begin position="3183"/>
        <end position="3238"/>
    </location>
</feature>
<evidence type="ECO:0000259" key="18">
    <source>
        <dbReference type="PROSITE" id="PS51116"/>
    </source>
</evidence>
<dbReference type="InterPro" id="IPR056860">
    <property type="entry name" value="LAMB4_dom"/>
</dbReference>
<dbReference type="GO" id="GO:0016477">
    <property type="term" value="P:cell migration"/>
    <property type="evidence" value="ECO:0007669"/>
    <property type="project" value="TreeGrafter"/>
</dbReference>
<dbReference type="SMART" id="SM00180">
    <property type="entry name" value="EGF_Lam"/>
    <property type="match status" value="24"/>
</dbReference>
<comment type="caution">
    <text evidence="13">Lacks conserved residue(s) required for the propagation of feature annotation.</text>
</comment>
<dbReference type="Gene3D" id="1.20.1170.10">
    <property type="match status" value="1"/>
</dbReference>
<dbReference type="GO" id="GO:0007411">
    <property type="term" value="P:axon guidance"/>
    <property type="evidence" value="ECO:0007669"/>
    <property type="project" value="TreeGrafter"/>
</dbReference>
<feature type="disulfide bond" evidence="13">
    <location>
        <begin position="2218"/>
        <end position="2232"/>
    </location>
</feature>
<dbReference type="FunFam" id="2.10.25.10:FF:000084">
    <property type="entry name" value="Laminin subunit alpha 3"/>
    <property type="match status" value="2"/>
</dbReference>
<dbReference type="InterPro" id="IPR002049">
    <property type="entry name" value="LE_dom"/>
</dbReference>
<dbReference type="SMART" id="SM00181">
    <property type="entry name" value="EGF"/>
    <property type="match status" value="17"/>
</dbReference>
<feature type="disulfide bond" evidence="13">
    <location>
        <begin position="2546"/>
        <end position="2558"/>
    </location>
</feature>
<dbReference type="Pfam" id="PF23219">
    <property type="entry name" value="LAMB1"/>
    <property type="match status" value="2"/>
</dbReference>
<feature type="disulfide bond" evidence="13">
    <location>
        <begin position="2812"/>
        <end position="2829"/>
    </location>
</feature>
<evidence type="ECO:0000256" key="10">
    <source>
        <dbReference type="ARBA" id="ARBA00023157"/>
    </source>
</evidence>
<evidence type="ECO:0000256" key="2">
    <source>
        <dbReference type="ARBA" id="ARBA00022525"/>
    </source>
</evidence>
<keyword evidence="11" id="KW-0325">Glycoprotein</keyword>
<keyword evidence="8" id="KW-0130">Cell adhesion</keyword>
<dbReference type="PROSITE" id="PS51117">
    <property type="entry name" value="LAMININ_NTER"/>
    <property type="match status" value="2"/>
</dbReference>
<keyword evidence="10 13" id="KW-1015">Disulfide bond</keyword>
<feature type="disulfide bond" evidence="13">
    <location>
        <begin position="890"/>
        <end position="899"/>
    </location>
</feature>
<dbReference type="FunFam" id="2.170.300.10:FF:000001">
    <property type="entry name" value="Laminin subunit beta-1"/>
    <property type="match status" value="2"/>
</dbReference>
<feature type="domain" description="Laminin EGF-like" evidence="17">
    <location>
        <begin position="401"/>
        <end position="452"/>
    </location>
</feature>
<dbReference type="Pfam" id="PF24999">
    <property type="entry name" value="LAMB4"/>
    <property type="match status" value="1"/>
</dbReference>
<dbReference type="GO" id="GO:0043256">
    <property type="term" value="C:laminin complex"/>
    <property type="evidence" value="ECO:0007669"/>
    <property type="project" value="TreeGrafter"/>
</dbReference>
<evidence type="ECO:0000256" key="14">
    <source>
        <dbReference type="SAM" id="Coils"/>
    </source>
</evidence>
<feature type="disulfide bond" evidence="13">
    <location>
        <begin position="2860"/>
        <end position="2877"/>
    </location>
</feature>
<dbReference type="InterPro" id="IPR013015">
    <property type="entry name" value="Laminin_IV_B"/>
</dbReference>
<dbReference type="InterPro" id="IPR008211">
    <property type="entry name" value="Laminin_N"/>
</dbReference>
<feature type="domain" description="Laminin EGF-like" evidence="17">
    <location>
        <begin position="2124"/>
        <end position="2182"/>
    </location>
</feature>
<evidence type="ECO:0000256" key="8">
    <source>
        <dbReference type="ARBA" id="ARBA00022889"/>
    </source>
</evidence>
<feature type="domain" description="Laminin EGF-like" evidence="17">
    <location>
        <begin position="2810"/>
        <end position="2857"/>
    </location>
</feature>
<protein>
    <recommendedName>
        <fullName evidence="22">Laminin subunit beta-1</fullName>
    </recommendedName>
</protein>
<dbReference type="FunFam" id="2.10.25.10:FF:000145">
    <property type="entry name" value="Laminin subunit beta 1"/>
    <property type="match status" value="1"/>
</dbReference>
<feature type="disulfide bond" evidence="13">
    <location>
        <begin position="2810"/>
        <end position="2822"/>
    </location>
</feature>
<feature type="disulfide bond" evidence="13">
    <location>
        <begin position="1114"/>
        <end position="1131"/>
    </location>
</feature>
<dbReference type="InterPro" id="IPR056558">
    <property type="entry name" value="LAMB1-4_helical"/>
</dbReference>
<feature type="disulfide bond" evidence="13">
    <location>
        <begin position="2567"/>
        <end position="2576"/>
    </location>
</feature>
<evidence type="ECO:0000313" key="20">
    <source>
        <dbReference type="EMBL" id="KAK3526179.1"/>
    </source>
</evidence>
<feature type="disulfide bond" evidence="13">
    <location>
        <begin position="1133"/>
        <end position="1142"/>
    </location>
</feature>
<feature type="chain" id="PRO_5042237262" description="Laminin subunit beta-1" evidence="16">
    <location>
        <begin position="26"/>
        <end position="3512"/>
    </location>
</feature>
<evidence type="ECO:0000256" key="16">
    <source>
        <dbReference type="SAM" id="SignalP"/>
    </source>
</evidence>
<feature type="domain" description="Laminin EGF-like" evidence="17">
    <location>
        <begin position="453"/>
        <end position="503"/>
    </location>
</feature>
<evidence type="ECO:0000256" key="1">
    <source>
        <dbReference type="ARBA" id="ARBA00004302"/>
    </source>
</evidence>
<feature type="disulfide bond" evidence="13">
    <location>
        <begin position="1162"/>
        <end position="1179"/>
    </location>
</feature>
<feature type="disulfide bond" evidence="13">
    <location>
        <begin position="2026"/>
        <end position="2035"/>
    </location>
</feature>
<dbReference type="PROSITE" id="PS01248">
    <property type="entry name" value="EGF_LAM_1"/>
    <property type="match status" value="8"/>
</dbReference>
<feature type="domain" description="Laminin EGF-like" evidence="17">
    <location>
        <begin position="2753"/>
        <end position="2809"/>
    </location>
</feature>
<accession>A0AAE0UX59</accession>
<feature type="region of interest" description="Disordered" evidence="15">
    <location>
        <begin position="3059"/>
        <end position="3088"/>
    </location>
</feature>
<feature type="domain" description="Laminin EGF-like" evidence="17">
    <location>
        <begin position="271"/>
        <end position="337"/>
    </location>
</feature>
<dbReference type="FunFam" id="2.170.300.10:FF:000004">
    <property type="entry name" value="Laminin subunit beta 1"/>
    <property type="match status" value="1"/>
</dbReference>
<dbReference type="Gene3D" id="2.170.300.10">
    <property type="entry name" value="Tie2 ligand-binding domain superfamily"/>
    <property type="match status" value="2"/>
</dbReference>
<feature type="domain" description="Laminin EGF-like" evidence="17">
    <location>
        <begin position="1160"/>
        <end position="1206"/>
    </location>
</feature>
<feature type="domain" description="Laminin EGF-like" evidence="17">
    <location>
        <begin position="2183"/>
        <end position="2234"/>
    </location>
</feature>
<dbReference type="FunFam" id="2.10.25.10:FF:000101">
    <property type="entry name" value="Laminin subunit beta 1"/>
    <property type="match status" value="1"/>
</dbReference>
<keyword evidence="12 13" id="KW-0424">Laminin EGF-like domain</keyword>
<evidence type="ECO:0000256" key="5">
    <source>
        <dbReference type="ARBA" id="ARBA00022729"/>
    </source>
</evidence>
<feature type="disulfide bond" evidence="13">
    <location>
        <begin position="1160"/>
        <end position="1172"/>
    </location>
</feature>
<evidence type="ECO:0000256" key="13">
    <source>
        <dbReference type="PROSITE-ProRule" id="PRU00460"/>
    </source>
</evidence>
<feature type="disulfide bond" evidence="13">
    <location>
        <begin position="871"/>
        <end position="888"/>
    </location>
</feature>
<feature type="domain" description="Laminin EGF-like" evidence="17">
    <location>
        <begin position="2592"/>
        <end position="2641"/>
    </location>
</feature>
<feature type="disulfide bond" evidence="13">
    <location>
        <begin position="2498"/>
        <end position="2510"/>
    </location>
</feature>
<reference evidence="20" key="1">
    <citation type="submission" date="2023-06" db="EMBL/GenBank/DDBJ databases">
        <title>Male Hemibagrus guttatus genome.</title>
        <authorList>
            <person name="Bian C."/>
        </authorList>
    </citation>
    <scope>NUCLEOTIDE SEQUENCE</scope>
    <source>
        <strain evidence="20">Male_cb2023</strain>
        <tissue evidence="20">Muscle</tissue>
    </source>
</reference>
<feature type="coiled-coil region" evidence="14">
    <location>
        <begin position="3437"/>
        <end position="3499"/>
    </location>
</feature>
<comment type="subcellular location">
    <subcellularLocation>
        <location evidence="1">Secreted</location>
        <location evidence="1">Extracellular space</location>
        <location evidence="1">Extracellular matrix</location>
        <location evidence="1">Basement membrane</location>
    </subcellularLocation>
</comment>
<feature type="coiled-coil region" evidence="14">
    <location>
        <begin position="1547"/>
        <end position="1617"/>
    </location>
</feature>
<feature type="disulfide bond" evidence="13">
    <location>
        <begin position="368"/>
        <end position="377"/>
    </location>
</feature>
<feature type="domain" description="Laminin IV type B" evidence="18">
    <location>
        <begin position="2274"/>
        <end position="2492"/>
    </location>
</feature>
<feature type="coiled-coil region" evidence="14">
    <location>
        <begin position="1324"/>
        <end position="1375"/>
    </location>
</feature>
<dbReference type="InterPro" id="IPR056863">
    <property type="entry name" value="LMN_ATRN_NET-like_EGF"/>
</dbReference>
<dbReference type="FunFam" id="2.10.25.10:FF:000065">
    <property type="entry name" value="Laminin subunit beta 1"/>
    <property type="match status" value="1"/>
</dbReference>
<organism evidence="20 21">
    <name type="scientific">Hemibagrus guttatus</name>
    <dbReference type="NCBI Taxonomy" id="175788"/>
    <lineage>
        <taxon>Eukaryota</taxon>
        <taxon>Metazoa</taxon>
        <taxon>Chordata</taxon>
        <taxon>Craniata</taxon>
        <taxon>Vertebrata</taxon>
        <taxon>Euteleostomi</taxon>
        <taxon>Actinopterygii</taxon>
        <taxon>Neopterygii</taxon>
        <taxon>Teleostei</taxon>
        <taxon>Ostariophysi</taxon>
        <taxon>Siluriformes</taxon>
        <taxon>Bagridae</taxon>
        <taxon>Hemibagrus</taxon>
    </lineage>
</organism>
<evidence type="ECO:0000259" key="19">
    <source>
        <dbReference type="PROSITE" id="PS51117"/>
    </source>
</evidence>
<dbReference type="SMART" id="SM00136">
    <property type="entry name" value="LamNT"/>
    <property type="match status" value="2"/>
</dbReference>
<dbReference type="Pfam" id="PF00053">
    <property type="entry name" value="EGF_laminin"/>
    <property type="match status" value="21"/>
</dbReference>
<feature type="coiled-coil region" evidence="14">
    <location>
        <begin position="2969"/>
        <end position="3036"/>
    </location>
</feature>
<feature type="coiled-coil region" evidence="14">
    <location>
        <begin position="3286"/>
        <end position="3340"/>
    </location>
</feature>
<feature type="domain" description="Laminin EGF-like" evidence="17">
    <location>
        <begin position="1055"/>
        <end position="1111"/>
    </location>
</feature>
<feature type="disulfide bond" evidence="13">
    <location>
        <begin position="869"/>
        <end position="881"/>
    </location>
</feature>
<feature type="domain" description="Laminin IV type B" evidence="18">
    <location>
        <begin position="657"/>
        <end position="863"/>
    </location>
</feature>
<keyword evidence="5 16" id="KW-0732">Signal</keyword>
<evidence type="ECO:0000256" key="7">
    <source>
        <dbReference type="ARBA" id="ARBA00022869"/>
    </source>
</evidence>